<evidence type="ECO:0000313" key="2">
    <source>
        <dbReference type="Proteomes" id="UP000622797"/>
    </source>
</evidence>
<gene>
    <name evidence="1" type="ORF">FSARC_361</name>
</gene>
<organism evidence="1 2">
    <name type="scientific">Fusarium sarcochroum</name>
    <dbReference type="NCBI Taxonomy" id="1208366"/>
    <lineage>
        <taxon>Eukaryota</taxon>
        <taxon>Fungi</taxon>
        <taxon>Dikarya</taxon>
        <taxon>Ascomycota</taxon>
        <taxon>Pezizomycotina</taxon>
        <taxon>Sordariomycetes</taxon>
        <taxon>Hypocreomycetidae</taxon>
        <taxon>Hypocreales</taxon>
        <taxon>Nectriaceae</taxon>
        <taxon>Fusarium</taxon>
        <taxon>Fusarium lateritium species complex</taxon>
    </lineage>
</organism>
<dbReference type="InterPro" id="IPR023213">
    <property type="entry name" value="CAT-like_dom_sf"/>
</dbReference>
<dbReference type="AlphaFoldDB" id="A0A8H4UBM9"/>
<reference evidence="1" key="1">
    <citation type="journal article" date="2020" name="BMC Genomics">
        <title>Correction to: Identification and distribution of gene clusters required for synthesis of sphingolipid metabolism inhibitors in diverse species of the filamentous fungus Fusarium.</title>
        <authorList>
            <person name="Kim H.S."/>
            <person name="Lohmar J.M."/>
            <person name="Busman M."/>
            <person name="Brown D.W."/>
            <person name="Naumann T.A."/>
            <person name="Divon H.H."/>
            <person name="Lysoe E."/>
            <person name="Uhlig S."/>
            <person name="Proctor R.H."/>
        </authorList>
    </citation>
    <scope>NUCLEOTIDE SEQUENCE</scope>
    <source>
        <strain evidence="1">NRRL 20472</strain>
    </source>
</reference>
<proteinExistence type="predicted"/>
<dbReference type="InterPro" id="IPR052058">
    <property type="entry name" value="Alcohol_O-acetyltransferase"/>
</dbReference>
<accession>A0A8H4UBM9</accession>
<comment type="caution">
    <text evidence="1">The sequence shown here is derived from an EMBL/GenBank/DDBJ whole genome shotgun (WGS) entry which is preliminary data.</text>
</comment>
<dbReference type="EMBL" id="JABEXW010000023">
    <property type="protein sequence ID" value="KAF4973286.1"/>
    <property type="molecule type" value="Genomic_DNA"/>
</dbReference>
<dbReference type="PANTHER" id="PTHR28037:SF1">
    <property type="entry name" value="ALCOHOL O-ACETYLTRANSFERASE 1-RELATED"/>
    <property type="match status" value="1"/>
</dbReference>
<dbReference type="Gene3D" id="3.30.559.30">
    <property type="entry name" value="Nonribosomal peptide synthetase, condensation domain"/>
    <property type="match status" value="1"/>
</dbReference>
<dbReference type="Gene3D" id="3.30.559.10">
    <property type="entry name" value="Chloramphenicol acetyltransferase-like domain"/>
    <property type="match status" value="1"/>
</dbReference>
<keyword evidence="2" id="KW-1185">Reference proteome</keyword>
<sequence>MFDQWLEINAWTEWTSAVVFTVAPSLASKINSNADIEAWFNQAASLLCLEKPSLLASIERGQEGSAASKSRNFVYRPLTSDDDLAERIARQTTILYSEESVQDGLKTLTDDFYSDPQRRISLELGDHLIHISLVVSSAEPGTFGLAIRCNHALNDIWSGMAILDDILSKLADGLAKSAPWPSYKIVSPSSLHPCYLDILQKPIGDTVLDQESQEKAKQLLSANLENITFCPVSQEPAKDQPDTDYSLRRQVFSQEQTQKIVQVCKSKGVTVTALLTALQMFVLLDTFPPEDLSRSTAAPICVSNRLRHTSLAYDKERDSQISLHKITEEAAAIGPVMATTFLVSPFDVSPYLQHKNKSNDDQNWSKDIWEVARNAGRATDDVIKSNISEHVDWTQGPAAFGGVAHALEAMKAGLAPL</sequence>
<reference evidence="1" key="2">
    <citation type="submission" date="2020-05" db="EMBL/GenBank/DDBJ databases">
        <authorList>
            <person name="Kim H.-S."/>
            <person name="Proctor R.H."/>
            <person name="Brown D.W."/>
        </authorList>
    </citation>
    <scope>NUCLEOTIDE SEQUENCE</scope>
    <source>
        <strain evidence="1">NRRL 20472</strain>
    </source>
</reference>
<evidence type="ECO:0000313" key="1">
    <source>
        <dbReference type="EMBL" id="KAF4973286.1"/>
    </source>
</evidence>
<dbReference type="Proteomes" id="UP000622797">
    <property type="component" value="Unassembled WGS sequence"/>
</dbReference>
<protein>
    <submittedName>
        <fullName evidence="1">Uncharacterized protein</fullName>
    </submittedName>
</protein>
<dbReference type="OrthoDB" id="392571at2759"/>
<name>A0A8H4UBM9_9HYPO</name>
<dbReference type="PANTHER" id="PTHR28037">
    <property type="entry name" value="ALCOHOL O-ACETYLTRANSFERASE 1-RELATED"/>
    <property type="match status" value="1"/>
</dbReference>